<sequence length="593" mass="66044">MNRILASLALAISATAFAQEPAPNAELAKFFEDRFMEAMRESPEQATFVGLNLANDKLSDLTPAGMERRRALRKSALDSLQKFKSVPLNSQDRISRDMMIDSIERAEAGDAFFKGLPFAGDYADTWMPISPIFGIQDIWTFLAKAAPFATPKDYENYVKRLEAMAATLPVLTTRMRAAMTTGWMPPRSTLSSIPTRLAPFADKDPTASPLYGPFKSYAKSIPESEHARLTEAGKKALGEKVNPAFAAFLAFFEKEYLPKAREDIAASTLPGGKAFYAHAVKTQTTTDLTPEQIHKIGLGEVARIRGEMDKVIASTGFKGTFAEFLVFLRSDPRFYYTKSEDLIAGYRDIAKRADAELPKFFAELPRLPYGIRPMEAHEGDNADHYSAGALDGSRAGFYEANSNNLKMRPKYDMEAVLLHETVPGHHLQIARAQELKGLPKFRRSGGYTAFSEGWGLYAESLGYEMGFYKDPYMHFGALSAEMLRACRLVIDTGVHALGWKRDQSIRYLADNSGVHESFAISEVDRYIVWPGQALGYKIGELKIKELRAKATQALGPKFDLRRFHNAVIDDGPLPLNLLEARINEWITKEKGAP</sequence>
<protein>
    <recommendedName>
        <fullName evidence="4">DUF885 domain-containing protein</fullName>
    </recommendedName>
</protein>
<dbReference type="InterPro" id="IPR010281">
    <property type="entry name" value="DUF885"/>
</dbReference>
<evidence type="ECO:0000256" key="1">
    <source>
        <dbReference type="SAM" id="SignalP"/>
    </source>
</evidence>
<feature type="chain" id="PRO_5026771152" description="DUF885 domain-containing protein" evidence="1">
    <location>
        <begin position="19"/>
        <end position="593"/>
    </location>
</feature>
<dbReference type="KEGG" id="upl:DSM104440_00542"/>
<gene>
    <name evidence="2" type="ORF">DSM104440_00542</name>
</gene>
<proteinExistence type="predicted"/>
<organism evidence="2 3">
    <name type="scientific">Usitatibacter palustris</name>
    <dbReference type="NCBI Taxonomy" id="2732487"/>
    <lineage>
        <taxon>Bacteria</taxon>
        <taxon>Pseudomonadati</taxon>
        <taxon>Pseudomonadota</taxon>
        <taxon>Betaproteobacteria</taxon>
        <taxon>Nitrosomonadales</taxon>
        <taxon>Usitatibacteraceae</taxon>
        <taxon>Usitatibacter</taxon>
    </lineage>
</organism>
<evidence type="ECO:0000313" key="2">
    <source>
        <dbReference type="EMBL" id="QJR13752.1"/>
    </source>
</evidence>
<reference evidence="2 3" key="1">
    <citation type="submission" date="2020-04" db="EMBL/GenBank/DDBJ databases">
        <title>Usitatibacter rugosus gen. nov., sp. nov. and Usitatibacter palustris sp. nov., novel members of Usitatibacteraceae fam. nov. within the order Nitrosomonadales isolated from soil.</title>
        <authorList>
            <person name="Huber K.J."/>
            <person name="Neumann-Schaal M."/>
            <person name="Geppert A."/>
            <person name="Luckner M."/>
            <person name="Wanner G."/>
            <person name="Overmann J."/>
        </authorList>
    </citation>
    <scope>NUCLEOTIDE SEQUENCE [LARGE SCALE GENOMIC DNA]</scope>
    <source>
        <strain evidence="2 3">Swamp67</strain>
    </source>
</reference>
<dbReference type="AlphaFoldDB" id="A0A6M4H371"/>
<name>A0A6M4H371_9PROT</name>
<feature type="signal peptide" evidence="1">
    <location>
        <begin position="1"/>
        <end position="18"/>
    </location>
</feature>
<dbReference type="PANTHER" id="PTHR33361">
    <property type="entry name" value="GLR0591 PROTEIN"/>
    <property type="match status" value="1"/>
</dbReference>
<keyword evidence="3" id="KW-1185">Reference proteome</keyword>
<accession>A0A6M4H371</accession>
<dbReference type="PANTHER" id="PTHR33361:SF2">
    <property type="entry name" value="DUF885 DOMAIN-CONTAINING PROTEIN"/>
    <property type="match status" value="1"/>
</dbReference>
<dbReference type="Proteomes" id="UP000503096">
    <property type="component" value="Chromosome"/>
</dbReference>
<dbReference type="EMBL" id="CP053073">
    <property type="protein sequence ID" value="QJR13752.1"/>
    <property type="molecule type" value="Genomic_DNA"/>
</dbReference>
<dbReference type="RefSeq" id="WP_171160495.1">
    <property type="nucleotide sequence ID" value="NZ_CP053073.1"/>
</dbReference>
<evidence type="ECO:0000313" key="3">
    <source>
        <dbReference type="Proteomes" id="UP000503096"/>
    </source>
</evidence>
<evidence type="ECO:0008006" key="4">
    <source>
        <dbReference type="Google" id="ProtNLM"/>
    </source>
</evidence>
<dbReference type="Pfam" id="PF05960">
    <property type="entry name" value="DUF885"/>
    <property type="match status" value="1"/>
</dbReference>
<keyword evidence="1" id="KW-0732">Signal</keyword>
<dbReference type="InParanoid" id="A0A6M4H371"/>